<sequence>MRVRFRNVVIIAGVFLVLITLYVVWKYEQINSYGRSIKPVKSDAIIVLGAAVVGKDQPSPVLQERLTSALTLYRQHYASSFILTGGQGVGESIAEAEASQRYLESKGVPSAVMYLDNKSKNTWENLFNAKQIMQKQGMHTAIIVTDFYHQERAQLYARELGMNTSGYVGQIPPMTNPKETLREVIAITLERH</sequence>
<evidence type="ECO:0000256" key="1">
    <source>
        <dbReference type="SAM" id="Phobius"/>
    </source>
</evidence>
<name>A0ABU6MJE8_9BACI</name>
<keyword evidence="1" id="KW-0812">Transmembrane</keyword>
<feature type="transmembrane region" description="Helical" evidence="1">
    <location>
        <begin position="7"/>
        <end position="25"/>
    </location>
</feature>
<dbReference type="PANTHER" id="PTHR30336:SF20">
    <property type="entry name" value="DUF218 DOMAIN-CONTAINING PROTEIN"/>
    <property type="match status" value="1"/>
</dbReference>
<dbReference type="PANTHER" id="PTHR30336">
    <property type="entry name" value="INNER MEMBRANE PROTEIN, PROBABLE PERMEASE"/>
    <property type="match status" value="1"/>
</dbReference>
<dbReference type="EMBL" id="JARMAB010000025">
    <property type="protein sequence ID" value="MED1204635.1"/>
    <property type="molecule type" value="Genomic_DNA"/>
</dbReference>
<dbReference type="InterPro" id="IPR051599">
    <property type="entry name" value="Cell_Envelope_Assoc"/>
</dbReference>
<dbReference type="InterPro" id="IPR003848">
    <property type="entry name" value="DUF218"/>
</dbReference>
<dbReference type="RefSeq" id="WP_066268225.1">
    <property type="nucleotide sequence ID" value="NZ_JARMAB010000025.1"/>
</dbReference>
<evidence type="ECO:0000313" key="4">
    <source>
        <dbReference type="Proteomes" id="UP001341444"/>
    </source>
</evidence>
<dbReference type="Pfam" id="PF02698">
    <property type="entry name" value="DUF218"/>
    <property type="match status" value="1"/>
</dbReference>
<reference evidence="3 4" key="1">
    <citation type="submission" date="2023-03" db="EMBL/GenBank/DDBJ databases">
        <title>Bacillus Genome Sequencing.</title>
        <authorList>
            <person name="Dunlap C."/>
        </authorList>
    </citation>
    <scope>NUCLEOTIDE SEQUENCE [LARGE SCALE GENOMIC DNA]</scope>
    <source>
        <strain evidence="3 4">B-23453</strain>
    </source>
</reference>
<comment type="caution">
    <text evidence="3">The sequence shown here is derived from an EMBL/GenBank/DDBJ whole genome shotgun (WGS) entry which is preliminary data.</text>
</comment>
<proteinExistence type="predicted"/>
<dbReference type="Gene3D" id="3.40.50.620">
    <property type="entry name" value="HUPs"/>
    <property type="match status" value="1"/>
</dbReference>
<feature type="domain" description="DUF218" evidence="2">
    <location>
        <begin position="43"/>
        <end position="168"/>
    </location>
</feature>
<evidence type="ECO:0000313" key="3">
    <source>
        <dbReference type="EMBL" id="MED1204635.1"/>
    </source>
</evidence>
<dbReference type="CDD" id="cd06259">
    <property type="entry name" value="YdcF-like"/>
    <property type="match status" value="1"/>
</dbReference>
<keyword evidence="1" id="KW-1133">Transmembrane helix</keyword>
<evidence type="ECO:0000259" key="2">
    <source>
        <dbReference type="Pfam" id="PF02698"/>
    </source>
</evidence>
<organism evidence="3 4">
    <name type="scientific">Heyndrickxia acidicola</name>
    <dbReference type="NCBI Taxonomy" id="209389"/>
    <lineage>
        <taxon>Bacteria</taxon>
        <taxon>Bacillati</taxon>
        <taxon>Bacillota</taxon>
        <taxon>Bacilli</taxon>
        <taxon>Bacillales</taxon>
        <taxon>Bacillaceae</taxon>
        <taxon>Heyndrickxia</taxon>
    </lineage>
</organism>
<accession>A0ABU6MJE8</accession>
<dbReference type="InterPro" id="IPR014729">
    <property type="entry name" value="Rossmann-like_a/b/a_fold"/>
</dbReference>
<keyword evidence="1" id="KW-0472">Membrane</keyword>
<gene>
    <name evidence="3" type="ORF">P4T90_16435</name>
</gene>
<protein>
    <submittedName>
        <fullName evidence="3">YdcF family protein</fullName>
    </submittedName>
</protein>
<keyword evidence="4" id="KW-1185">Reference proteome</keyword>
<dbReference type="Proteomes" id="UP001341444">
    <property type="component" value="Unassembled WGS sequence"/>
</dbReference>